<sequence>MPSGKIQTDWTCSAITDLRAVLSLCLKFSIQWFHQGKTPNALRVAIALNNKNG</sequence>
<organism evidence="1 2">
    <name type="scientific">Roseibium album</name>
    <dbReference type="NCBI Taxonomy" id="311410"/>
    <lineage>
        <taxon>Bacteria</taxon>
        <taxon>Pseudomonadati</taxon>
        <taxon>Pseudomonadota</taxon>
        <taxon>Alphaproteobacteria</taxon>
        <taxon>Hyphomicrobiales</taxon>
        <taxon>Stappiaceae</taxon>
        <taxon>Roseibium</taxon>
    </lineage>
</organism>
<reference evidence="2" key="1">
    <citation type="submission" date="2015-07" db="EMBL/GenBank/DDBJ databases">
        <authorList>
            <person name="Rodrigo-Torres Lidia"/>
            <person name="Arahal R.David."/>
        </authorList>
    </citation>
    <scope>NUCLEOTIDE SEQUENCE [LARGE SCALE GENOMIC DNA]</scope>
    <source>
        <strain evidence="2">CECT 5096</strain>
    </source>
</reference>
<dbReference type="STRING" id="311410.LA5095_03176"/>
<dbReference type="EMBL" id="CXWC01000001">
    <property type="protein sequence ID" value="CTQ64842.1"/>
    <property type="molecule type" value="Genomic_DNA"/>
</dbReference>
<proteinExistence type="predicted"/>
<dbReference type="Proteomes" id="UP000049983">
    <property type="component" value="Unassembled WGS sequence"/>
</dbReference>
<accession>A0A0M7AK04</accession>
<evidence type="ECO:0000313" key="1">
    <source>
        <dbReference type="EMBL" id="CTQ64842.1"/>
    </source>
</evidence>
<dbReference type="AlphaFoldDB" id="A0A0M7AK04"/>
<evidence type="ECO:0000313" key="2">
    <source>
        <dbReference type="Proteomes" id="UP000049983"/>
    </source>
</evidence>
<keyword evidence="2" id="KW-1185">Reference proteome</keyword>
<gene>
    <name evidence="1" type="ORF">LA5096_00543</name>
</gene>
<protein>
    <submittedName>
        <fullName evidence="1">Uncharacterized protein</fullName>
    </submittedName>
</protein>
<name>A0A0M7AK04_9HYPH</name>